<comment type="caution">
    <text evidence="3">The sequence shown here is derived from an EMBL/GenBank/DDBJ whole genome shotgun (WGS) entry which is preliminary data.</text>
</comment>
<sequence>MSGTPSPEPVAPVSVVFAGDSITEWGRHEDPDGWGSGYVGLLARGPLASTIPPTNPSTNPPTRVTNTGVGGDRVRDLEARWGHDVLSLQADVLSLYVGVNDTWRRYDQGEETTAEEFEAVLRRLLHPWVRRGTRLVLVEPFVVPVEPAQHAWDEDLRPKQDAVRRVAADLGAAHVPLAAAMTALAAASAPHLVAADGVHPTPAGHRLIADAWWSAYRARFAPSSD</sequence>
<evidence type="ECO:0000313" key="4">
    <source>
        <dbReference type="Proteomes" id="UP000321798"/>
    </source>
</evidence>
<dbReference type="Pfam" id="PF13472">
    <property type="entry name" value="Lipase_GDSL_2"/>
    <property type="match status" value="1"/>
</dbReference>
<dbReference type="PANTHER" id="PTHR30383">
    <property type="entry name" value="THIOESTERASE 1/PROTEASE 1/LYSOPHOSPHOLIPASE L1"/>
    <property type="match status" value="1"/>
</dbReference>
<dbReference type="InterPro" id="IPR036514">
    <property type="entry name" value="SGNH_hydro_sf"/>
</dbReference>
<dbReference type="PANTHER" id="PTHR30383:SF5">
    <property type="entry name" value="SGNH HYDROLASE-TYPE ESTERASE DOMAIN-CONTAINING PROTEIN"/>
    <property type="match status" value="1"/>
</dbReference>
<evidence type="ECO:0000259" key="2">
    <source>
        <dbReference type="Pfam" id="PF13472"/>
    </source>
</evidence>
<dbReference type="RefSeq" id="WP_223203398.1">
    <property type="nucleotide sequence ID" value="NZ_BAABBJ010000005.1"/>
</dbReference>
<dbReference type="SUPFAM" id="SSF52266">
    <property type="entry name" value="SGNH hydrolase"/>
    <property type="match status" value="1"/>
</dbReference>
<organism evidence="3 4">
    <name type="scientific">Cellulomonas soli</name>
    <dbReference type="NCBI Taxonomy" id="931535"/>
    <lineage>
        <taxon>Bacteria</taxon>
        <taxon>Bacillati</taxon>
        <taxon>Actinomycetota</taxon>
        <taxon>Actinomycetes</taxon>
        <taxon>Micrococcales</taxon>
        <taxon>Cellulomonadaceae</taxon>
        <taxon>Cellulomonas</taxon>
    </lineage>
</organism>
<dbReference type="GO" id="GO:0004622">
    <property type="term" value="F:phosphatidylcholine lysophospholipase activity"/>
    <property type="evidence" value="ECO:0007669"/>
    <property type="project" value="TreeGrafter"/>
</dbReference>
<proteinExistence type="predicted"/>
<accession>A0A512P8V4</accession>
<dbReference type="InterPro" id="IPR051532">
    <property type="entry name" value="Ester_Hydrolysis_Enzymes"/>
</dbReference>
<feature type="region of interest" description="Disordered" evidence="1">
    <location>
        <begin position="49"/>
        <end position="69"/>
    </location>
</feature>
<dbReference type="Gene3D" id="3.40.50.1110">
    <property type="entry name" value="SGNH hydrolase"/>
    <property type="match status" value="1"/>
</dbReference>
<name>A0A512P8V4_9CELL</name>
<evidence type="ECO:0000256" key="1">
    <source>
        <dbReference type="SAM" id="MobiDB-lite"/>
    </source>
</evidence>
<protein>
    <submittedName>
        <fullName evidence="3">Lysophospholipase</fullName>
    </submittedName>
</protein>
<evidence type="ECO:0000313" key="3">
    <source>
        <dbReference type="EMBL" id="GEP67627.1"/>
    </source>
</evidence>
<dbReference type="Proteomes" id="UP000321798">
    <property type="component" value="Unassembled WGS sequence"/>
</dbReference>
<dbReference type="EMBL" id="BKAL01000001">
    <property type="protein sequence ID" value="GEP67627.1"/>
    <property type="molecule type" value="Genomic_DNA"/>
</dbReference>
<dbReference type="AlphaFoldDB" id="A0A512P8V4"/>
<dbReference type="InterPro" id="IPR013830">
    <property type="entry name" value="SGNH_hydro"/>
</dbReference>
<feature type="domain" description="SGNH hydrolase-type esterase" evidence="2">
    <location>
        <begin position="17"/>
        <end position="207"/>
    </location>
</feature>
<gene>
    <name evidence="3" type="ORF">CSO01_03420</name>
</gene>
<keyword evidence="4" id="KW-1185">Reference proteome</keyword>
<reference evidence="3 4" key="1">
    <citation type="submission" date="2019-07" db="EMBL/GenBank/DDBJ databases">
        <title>Whole genome shotgun sequence of Cellulomonas soli NBRC 109434.</title>
        <authorList>
            <person name="Hosoyama A."/>
            <person name="Uohara A."/>
            <person name="Ohji S."/>
            <person name="Ichikawa N."/>
        </authorList>
    </citation>
    <scope>NUCLEOTIDE SEQUENCE [LARGE SCALE GENOMIC DNA]</scope>
    <source>
        <strain evidence="3 4">NBRC 109434</strain>
    </source>
</reference>